<dbReference type="GO" id="GO:0000070">
    <property type="term" value="P:mitotic sister chromatid segregation"/>
    <property type="evidence" value="ECO:0007669"/>
    <property type="project" value="TreeGrafter"/>
</dbReference>
<dbReference type="EMBL" id="OOIL02001339">
    <property type="protein sequence ID" value="VFQ74499.1"/>
    <property type="molecule type" value="Genomic_DNA"/>
</dbReference>
<dbReference type="Pfam" id="PF05859">
    <property type="entry name" value="Mis12"/>
    <property type="match status" value="1"/>
</dbReference>
<accession>A0A484LEJ2</accession>
<feature type="region of interest" description="Disordered" evidence="11">
    <location>
        <begin position="197"/>
        <end position="221"/>
    </location>
</feature>
<keyword evidence="4" id="KW-0132">Cell division</keyword>
<gene>
    <name evidence="12" type="ORF">CCAM_LOCUS16275</name>
</gene>
<dbReference type="OrthoDB" id="1884855at2759"/>
<evidence type="ECO:0000313" key="13">
    <source>
        <dbReference type="Proteomes" id="UP000595140"/>
    </source>
</evidence>
<dbReference type="PANTHER" id="PTHR14527">
    <property type="entry name" value="PROTEIN MIS12 HOMOLOG"/>
    <property type="match status" value="1"/>
</dbReference>
<reference evidence="12 13" key="1">
    <citation type="submission" date="2018-04" db="EMBL/GenBank/DDBJ databases">
        <authorList>
            <person name="Vogel A."/>
        </authorList>
    </citation>
    <scope>NUCLEOTIDE SEQUENCE [LARGE SCALE GENOMIC DNA]</scope>
</reference>
<dbReference type="Proteomes" id="UP000595140">
    <property type="component" value="Unassembled WGS sequence"/>
</dbReference>
<keyword evidence="5" id="KW-0498">Mitosis</keyword>
<evidence type="ECO:0000256" key="4">
    <source>
        <dbReference type="ARBA" id="ARBA00022618"/>
    </source>
</evidence>
<evidence type="ECO:0000256" key="1">
    <source>
        <dbReference type="ARBA" id="ARBA00004629"/>
    </source>
</evidence>
<keyword evidence="7 10" id="KW-0175">Coiled coil</keyword>
<organism evidence="12 13">
    <name type="scientific">Cuscuta campestris</name>
    <dbReference type="NCBI Taxonomy" id="132261"/>
    <lineage>
        <taxon>Eukaryota</taxon>
        <taxon>Viridiplantae</taxon>
        <taxon>Streptophyta</taxon>
        <taxon>Embryophyta</taxon>
        <taxon>Tracheophyta</taxon>
        <taxon>Spermatophyta</taxon>
        <taxon>Magnoliopsida</taxon>
        <taxon>eudicotyledons</taxon>
        <taxon>Gunneridae</taxon>
        <taxon>Pentapetalae</taxon>
        <taxon>asterids</taxon>
        <taxon>lamiids</taxon>
        <taxon>Solanales</taxon>
        <taxon>Convolvulaceae</taxon>
        <taxon>Cuscuteae</taxon>
        <taxon>Cuscuta</taxon>
        <taxon>Cuscuta subgen. Grammica</taxon>
        <taxon>Cuscuta sect. Cleistogrammica</taxon>
    </lineage>
</organism>
<evidence type="ECO:0000256" key="3">
    <source>
        <dbReference type="ARBA" id="ARBA00022454"/>
    </source>
</evidence>
<evidence type="ECO:0000256" key="8">
    <source>
        <dbReference type="ARBA" id="ARBA00023306"/>
    </source>
</evidence>
<dbReference type="GO" id="GO:0051382">
    <property type="term" value="P:kinetochore assembly"/>
    <property type="evidence" value="ECO:0007669"/>
    <property type="project" value="TreeGrafter"/>
</dbReference>
<dbReference type="AlphaFoldDB" id="A0A484LEJ2"/>
<evidence type="ECO:0000256" key="2">
    <source>
        <dbReference type="ARBA" id="ARBA00008643"/>
    </source>
</evidence>
<evidence type="ECO:0000256" key="6">
    <source>
        <dbReference type="ARBA" id="ARBA00022838"/>
    </source>
</evidence>
<evidence type="ECO:0000256" key="5">
    <source>
        <dbReference type="ARBA" id="ARBA00022776"/>
    </source>
</evidence>
<keyword evidence="9" id="KW-0137">Centromere</keyword>
<evidence type="ECO:0000256" key="7">
    <source>
        <dbReference type="ARBA" id="ARBA00023054"/>
    </source>
</evidence>
<keyword evidence="8" id="KW-0131">Cell cycle</keyword>
<feature type="coiled-coil region" evidence="10">
    <location>
        <begin position="111"/>
        <end position="152"/>
    </location>
</feature>
<evidence type="ECO:0008006" key="14">
    <source>
        <dbReference type="Google" id="ProtNLM"/>
    </source>
</evidence>
<keyword evidence="13" id="KW-1185">Reference proteome</keyword>
<dbReference type="PANTHER" id="PTHR14527:SF2">
    <property type="entry name" value="PROTEIN MIS12 HOMOLOG"/>
    <property type="match status" value="1"/>
</dbReference>
<sequence length="238" mass="27265">MEGSLSEEVFHSYRLNPKLFINEVVDSVNIILNEAFDFFQQEGEKSLKIEGTDRSVDLKKGVDYIRKMVQLRVDNRLSVWEKYCLNQCFMVPEGFSLPKDEPPGDTCLDRDAELDAQLDSLRNKLAQVGKESADLKRELQALERQCSMSKQSAASLDKVVQFYNELGVHDKFAELVTSASEFRSSMEKRLTRMSTEIEHERAGKVRKLNNHGNGDHSGLHNAKLEDLQQFLDDFKNTK</sequence>
<evidence type="ECO:0000256" key="10">
    <source>
        <dbReference type="SAM" id="Coils"/>
    </source>
</evidence>
<proteinExistence type="inferred from homology"/>
<comment type="similarity">
    <text evidence="2">Belongs to the mis12 family.</text>
</comment>
<dbReference type="GO" id="GO:0005634">
    <property type="term" value="C:nucleus"/>
    <property type="evidence" value="ECO:0007669"/>
    <property type="project" value="InterPro"/>
</dbReference>
<comment type="subcellular location">
    <subcellularLocation>
        <location evidence="1">Chromosome</location>
        <location evidence="1">Centromere</location>
        <location evidence="1">Kinetochore</location>
    </subcellularLocation>
</comment>
<dbReference type="GO" id="GO:0051301">
    <property type="term" value="P:cell division"/>
    <property type="evidence" value="ECO:0007669"/>
    <property type="project" value="UniProtKB-KW"/>
</dbReference>
<dbReference type="InterPro" id="IPR008685">
    <property type="entry name" value="Centromere_Mis12"/>
</dbReference>
<keyword evidence="3" id="KW-0158">Chromosome</keyword>
<keyword evidence="6" id="KW-0995">Kinetochore</keyword>
<evidence type="ECO:0000256" key="9">
    <source>
        <dbReference type="ARBA" id="ARBA00023328"/>
    </source>
</evidence>
<protein>
    <recommendedName>
        <fullName evidence="14">Protein MIS12 homolog</fullName>
    </recommendedName>
</protein>
<dbReference type="GO" id="GO:0000444">
    <property type="term" value="C:MIS12/MIND type complex"/>
    <property type="evidence" value="ECO:0007669"/>
    <property type="project" value="TreeGrafter"/>
</dbReference>
<name>A0A484LEJ2_9ASTE</name>
<evidence type="ECO:0000313" key="12">
    <source>
        <dbReference type="EMBL" id="VFQ74499.1"/>
    </source>
</evidence>
<evidence type="ECO:0000256" key="11">
    <source>
        <dbReference type="SAM" id="MobiDB-lite"/>
    </source>
</evidence>